<dbReference type="FunFam" id="1.20.5.1160:FF:000001">
    <property type="entry name" value="Keratin type II"/>
    <property type="match status" value="1"/>
</dbReference>
<reference evidence="9 10" key="1">
    <citation type="journal article" date="2008" name="Nature">
        <title>Genome analysis of the platypus reveals unique signatures of evolution.</title>
        <authorList>
            <person name="Warren W.C."/>
            <person name="Hillier L.W."/>
            <person name="Marshall Graves J.A."/>
            <person name="Birney E."/>
            <person name="Ponting C.P."/>
            <person name="Grutzner F."/>
            <person name="Belov K."/>
            <person name="Miller W."/>
            <person name="Clarke L."/>
            <person name="Chinwalla A.T."/>
            <person name="Yang S.P."/>
            <person name="Heger A."/>
            <person name="Locke D.P."/>
            <person name="Miethke P."/>
            <person name="Waters P.D."/>
            <person name="Veyrunes F."/>
            <person name="Fulton L."/>
            <person name="Fulton B."/>
            <person name="Graves T."/>
            <person name="Wallis J."/>
            <person name="Puente X.S."/>
            <person name="Lopez-Otin C."/>
            <person name="Ordonez G.R."/>
            <person name="Eichler E.E."/>
            <person name="Chen L."/>
            <person name="Cheng Z."/>
            <person name="Deakin J.E."/>
            <person name="Alsop A."/>
            <person name="Thompson K."/>
            <person name="Kirby P."/>
            <person name="Papenfuss A.T."/>
            <person name="Wakefield M.J."/>
            <person name="Olender T."/>
            <person name="Lancet D."/>
            <person name="Huttley G.A."/>
            <person name="Smit A.F."/>
            <person name="Pask A."/>
            <person name="Temple-Smith P."/>
            <person name="Batzer M.A."/>
            <person name="Walker J.A."/>
            <person name="Konkel M.K."/>
            <person name="Harris R.S."/>
            <person name="Whittington C.M."/>
            <person name="Wong E.S."/>
            <person name="Gemmell N.J."/>
            <person name="Buschiazzo E."/>
            <person name="Vargas Jentzsch I.M."/>
            <person name="Merkel A."/>
            <person name="Schmitz J."/>
            <person name="Zemann A."/>
            <person name="Churakov G."/>
            <person name="Kriegs J.O."/>
            <person name="Brosius J."/>
            <person name="Murchison E.P."/>
            <person name="Sachidanandam R."/>
            <person name="Smith C."/>
            <person name="Hannon G.J."/>
            <person name="Tsend-Ayush E."/>
            <person name="McMillan D."/>
            <person name="Attenborough R."/>
            <person name="Rens W."/>
            <person name="Ferguson-Smith M."/>
            <person name="Lefevre C.M."/>
            <person name="Sharp J.A."/>
            <person name="Nicholas K.R."/>
            <person name="Ray D.A."/>
            <person name="Kube M."/>
            <person name="Reinhardt R."/>
            <person name="Pringle T.H."/>
            <person name="Taylor J."/>
            <person name="Jones R.C."/>
            <person name="Nixon B."/>
            <person name="Dacheux J.L."/>
            <person name="Niwa H."/>
            <person name="Sekita Y."/>
            <person name="Huang X."/>
            <person name="Stark A."/>
            <person name="Kheradpour P."/>
            <person name="Kellis M."/>
            <person name="Flicek P."/>
            <person name="Chen Y."/>
            <person name="Webber C."/>
            <person name="Hardison R."/>
            <person name="Nelson J."/>
            <person name="Hallsworth-Pepin K."/>
            <person name="Delehaunty K."/>
            <person name="Markovic C."/>
            <person name="Minx P."/>
            <person name="Feng Y."/>
            <person name="Kremitzki C."/>
            <person name="Mitreva M."/>
            <person name="Glasscock J."/>
            <person name="Wylie T."/>
            <person name="Wohldmann P."/>
            <person name="Thiru P."/>
            <person name="Nhan M.N."/>
            <person name="Pohl C.S."/>
            <person name="Smith S.M."/>
            <person name="Hou S."/>
            <person name="Nefedov M."/>
            <person name="de Jong P.J."/>
            <person name="Renfree M.B."/>
            <person name="Mardis E.R."/>
            <person name="Wilson R.K."/>
        </authorList>
    </citation>
    <scope>NUCLEOTIDE SEQUENCE [LARGE SCALE GENOMIC DNA]</scope>
    <source>
        <strain evidence="9 10">Glennie</strain>
    </source>
</reference>
<keyword evidence="3 6" id="KW-0175">Coiled coil</keyword>
<dbReference type="PRINTS" id="PR01276">
    <property type="entry name" value="TYPE2KERATIN"/>
</dbReference>
<protein>
    <submittedName>
        <fullName evidence="9">Keratin 79</fullName>
    </submittedName>
</protein>
<feature type="region of interest" description="Disordered" evidence="7">
    <location>
        <begin position="277"/>
        <end position="301"/>
    </location>
</feature>
<feature type="region of interest" description="Disordered" evidence="7">
    <location>
        <begin position="69"/>
        <end position="100"/>
    </location>
</feature>
<proteinExistence type="inferred from homology"/>
<dbReference type="GO" id="GO:0045095">
    <property type="term" value="C:keratin filament"/>
    <property type="evidence" value="ECO:0007669"/>
    <property type="project" value="InterPro"/>
</dbReference>
<dbReference type="Proteomes" id="UP000002279">
    <property type="component" value="Chromosome 10"/>
</dbReference>
<dbReference type="SMART" id="SM01391">
    <property type="entry name" value="Filament"/>
    <property type="match status" value="1"/>
</dbReference>
<sequence length="301" mass="32975">HRYEDEINKRTAAENEFVVLKKDVDAAYMGRVDLQAKVGTLTEEINFLRCLYEAVRTCTHPHVHTRSHSLSWAEETQNAEAETMSDPHEREHEIARRSRAEAESWYQSQYEELQVTAGKHGDHLRDTKNEISELTRTIQRLQSEIDTAKKQCQQLQTAIADAEQRGDMAIKDAQAKWADLEAALHNSKEELARLLKDYQELMNVKLALDVEIATYRKLLECEETVSGSSSTVSGGACRVGFGGSVSSGVKGGYGSGYSSGYGSVGGGGGGYGVAKGGSGPGSTSVIKKSMTTTVKSSSRRY</sequence>
<evidence type="ECO:0000256" key="5">
    <source>
        <dbReference type="RuleBase" id="RU000685"/>
    </source>
</evidence>
<dbReference type="Ensembl" id="ENSOANT00000012249.2">
    <property type="protein sequence ID" value="ENSOANP00000012247.2"/>
    <property type="gene ID" value="ENSOANG00000007686.2"/>
</dbReference>
<dbReference type="SUPFAM" id="SSF64593">
    <property type="entry name" value="Intermediate filament protein, coiled coil region"/>
    <property type="match status" value="1"/>
</dbReference>
<dbReference type="InterPro" id="IPR018039">
    <property type="entry name" value="IF_conserved"/>
</dbReference>
<dbReference type="InterPro" id="IPR003054">
    <property type="entry name" value="Keratin_II"/>
</dbReference>
<dbReference type="PROSITE" id="PS51842">
    <property type="entry name" value="IF_ROD_2"/>
    <property type="match status" value="1"/>
</dbReference>
<dbReference type="PROSITE" id="PS00226">
    <property type="entry name" value="IF_ROD_1"/>
    <property type="match status" value="1"/>
</dbReference>
<feature type="compositionally biased region" description="Basic and acidic residues" evidence="7">
    <location>
        <begin position="85"/>
        <end position="100"/>
    </location>
</feature>
<dbReference type="PANTHER" id="PTHR45616:SF10">
    <property type="entry name" value="KERATIN, TYPE II CYTOSKELETAL 79"/>
    <property type="match status" value="1"/>
</dbReference>
<dbReference type="Gene3D" id="1.20.5.500">
    <property type="entry name" value="Single helix bin"/>
    <property type="match status" value="1"/>
</dbReference>
<dbReference type="Gene3D" id="1.20.5.170">
    <property type="match status" value="1"/>
</dbReference>
<dbReference type="InterPro" id="IPR039008">
    <property type="entry name" value="IF_rod_dom"/>
</dbReference>
<evidence type="ECO:0000256" key="6">
    <source>
        <dbReference type="SAM" id="Coils"/>
    </source>
</evidence>
<dbReference type="FunFam" id="1.20.5.170:FF:000004">
    <property type="entry name" value="Keratin, type II cytoskeletal 5"/>
    <property type="match status" value="1"/>
</dbReference>
<evidence type="ECO:0000256" key="7">
    <source>
        <dbReference type="SAM" id="MobiDB-lite"/>
    </source>
</evidence>
<evidence type="ECO:0000256" key="3">
    <source>
        <dbReference type="ARBA" id="ARBA00023054"/>
    </source>
</evidence>
<dbReference type="AlphaFoldDB" id="F6VDC1"/>
<feature type="compositionally biased region" description="Low complexity" evidence="7">
    <location>
        <begin position="281"/>
        <end position="301"/>
    </location>
</feature>
<evidence type="ECO:0000313" key="9">
    <source>
        <dbReference type="Ensembl" id="ENSOANP00000012247.2"/>
    </source>
</evidence>
<keyword evidence="10" id="KW-1185">Reference proteome</keyword>
<evidence type="ECO:0000256" key="4">
    <source>
        <dbReference type="ARBA" id="ARBA00061646"/>
    </source>
</evidence>
<keyword evidence="2 5" id="KW-0403">Intermediate filament</keyword>
<dbReference type="PANTHER" id="PTHR45616">
    <property type="entry name" value="GATA-TYPE DOMAIN-CONTAINING PROTEIN"/>
    <property type="match status" value="1"/>
</dbReference>
<reference evidence="9" key="3">
    <citation type="submission" date="2025-09" db="UniProtKB">
        <authorList>
            <consortium name="Ensembl"/>
        </authorList>
    </citation>
    <scope>IDENTIFICATION</scope>
    <source>
        <strain evidence="9">Glennie</strain>
    </source>
</reference>
<evidence type="ECO:0000256" key="2">
    <source>
        <dbReference type="ARBA" id="ARBA00022754"/>
    </source>
</evidence>
<evidence type="ECO:0000313" key="10">
    <source>
        <dbReference type="Proteomes" id="UP000002279"/>
    </source>
</evidence>
<accession>F6VDC1</accession>
<gene>
    <name evidence="9" type="primary">KRT79</name>
</gene>
<dbReference type="Pfam" id="PF00038">
    <property type="entry name" value="Filament"/>
    <property type="match status" value="1"/>
</dbReference>
<name>F6VDC1_ORNAN</name>
<feature type="domain" description="IF rod" evidence="8">
    <location>
        <begin position="1"/>
        <end position="226"/>
    </location>
</feature>
<evidence type="ECO:0000256" key="1">
    <source>
        <dbReference type="ARBA" id="ARBA00022744"/>
    </source>
</evidence>
<feature type="compositionally biased region" description="Polar residues" evidence="7">
    <location>
        <begin position="69"/>
        <end position="80"/>
    </location>
</feature>
<reference evidence="9" key="2">
    <citation type="submission" date="2025-08" db="UniProtKB">
        <authorList>
            <consortium name="Ensembl"/>
        </authorList>
    </citation>
    <scope>IDENTIFICATION</scope>
    <source>
        <strain evidence="9">Glennie</strain>
    </source>
</reference>
<dbReference type="GeneTree" id="ENSGT00940000161881"/>
<feature type="coiled-coil region" evidence="6">
    <location>
        <begin position="124"/>
        <end position="204"/>
    </location>
</feature>
<evidence type="ECO:0000259" key="8">
    <source>
        <dbReference type="PROSITE" id="PS51842"/>
    </source>
</evidence>
<comment type="similarity">
    <text evidence="4 5">Belongs to the intermediate filament family.</text>
</comment>
<dbReference type="FunFam" id="1.20.5.500:FF:000001">
    <property type="entry name" value="Type II keratin 23"/>
    <property type="match status" value="1"/>
</dbReference>
<organism evidence="9 10">
    <name type="scientific">Ornithorhynchus anatinus</name>
    <name type="common">Duckbill platypus</name>
    <dbReference type="NCBI Taxonomy" id="9258"/>
    <lineage>
        <taxon>Eukaryota</taxon>
        <taxon>Metazoa</taxon>
        <taxon>Chordata</taxon>
        <taxon>Craniata</taxon>
        <taxon>Vertebrata</taxon>
        <taxon>Euteleostomi</taxon>
        <taxon>Mammalia</taxon>
        <taxon>Monotremata</taxon>
        <taxon>Ornithorhynchidae</taxon>
        <taxon>Ornithorhynchus</taxon>
    </lineage>
</organism>
<dbReference type="Gene3D" id="1.20.5.1160">
    <property type="entry name" value="Vasodilator-stimulated phosphoprotein"/>
    <property type="match status" value="1"/>
</dbReference>
<keyword evidence="1" id="KW-0416">Keratin</keyword>